<dbReference type="AlphaFoldDB" id="A0A6S7HEQ7"/>
<protein>
    <submittedName>
        <fullName evidence="1">Uncharacterized protein</fullName>
    </submittedName>
</protein>
<accession>A0A6S7HEQ7</accession>
<dbReference type="Proteomes" id="UP001152795">
    <property type="component" value="Unassembled WGS sequence"/>
</dbReference>
<proteinExistence type="predicted"/>
<feature type="non-terminal residue" evidence="1">
    <location>
        <position position="125"/>
    </location>
</feature>
<keyword evidence="2" id="KW-1185">Reference proteome</keyword>
<feature type="non-terminal residue" evidence="1">
    <location>
        <position position="1"/>
    </location>
</feature>
<reference evidence="1" key="1">
    <citation type="submission" date="2020-04" db="EMBL/GenBank/DDBJ databases">
        <authorList>
            <person name="Alioto T."/>
            <person name="Alioto T."/>
            <person name="Gomez Garrido J."/>
        </authorList>
    </citation>
    <scope>NUCLEOTIDE SEQUENCE</scope>
    <source>
        <strain evidence="1">A484AB</strain>
    </source>
</reference>
<organism evidence="1 2">
    <name type="scientific">Paramuricea clavata</name>
    <name type="common">Red gorgonian</name>
    <name type="synonym">Violescent sea-whip</name>
    <dbReference type="NCBI Taxonomy" id="317549"/>
    <lineage>
        <taxon>Eukaryota</taxon>
        <taxon>Metazoa</taxon>
        <taxon>Cnidaria</taxon>
        <taxon>Anthozoa</taxon>
        <taxon>Octocorallia</taxon>
        <taxon>Malacalcyonacea</taxon>
        <taxon>Plexauridae</taxon>
        <taxon>Paramuricea</taxon>
    </lineage>
</organism>
<dbReference type="EMBL" id="CACRXK020004128">
    <property type="protein sequence ID" value="CAB4001590.1"/>
    <property type="molecule type" value="Genomic_DNA"/>
</dbReference>
<evidence type="ECO:0000313" key="1">
    <source>
        <dbReference type="EMBL" id="CAB4001590.1"/>
    </source>
</evidence>
<sequence length="125" mass="14458">NGNGYLMMCLSLPNVLWELRRDEASGFRRGMSEIYSLITSERRMTTTNSRHNFYLIALVSTWFRGSTNMARLMKLALTLCLITCMIIDICDAEAKPKAKKSRSRNGRRCPSACLRKIRDIKQYKK</sequence>
<evidence type="ECO:0000313" key="2">
    <source>
        <dbReference type="Proteomes" id="UP001152795"/>
    </source>
</evidence>
<name>A0A6S7HEQ7_PARCT</name>
<gene>
    <name evidence="1" type="ORF">PACLA_8A068003</name>
</gene>
<comment type="caution">
    <text evidence="1">The sequence shown here is derived from an EMBL/GenBank/DDBJ whole genome shotgun (WGS) entry which is preliminary data.</text>
</comment>